<sequence length="227" mass="24951">MSLGGYIFYLALIMLIPLWAQMRVKSTYKKFLQQRLQSGVTGAQVADFIMKQNGVHNVRIEMVDGLMSDHYDPVNKVVRLSREVYQGSTISSAAIAAHEIGHVIQDATDYKMMRVRHRLVPVVNITSNLSFPLLLGGFLLGAMGLAQLGVIMMLGAVMFQLVTLPVEFDASKRAMAELTSHGIVTATEESGARKVLNAAAWTYVAATLVAVAELIRLALIVFMPRNE</sequence>
<feature type="transmembrane region" description="Helical" evidence="1">
    <location>
        <begin position="6"/>
        <end position="24"/>
    </location>
</feature>
<feature type="transmembrane region" description="Helical" evidence="1">
    <location>
        <begin position="119"/>
        <end position="139"/>
    </location>
</feature>
<organism evidence="2 3">
    <name type="scientific">Exiguobacterium aurantiacum</name>
    <dbReference type="NCBI Taxonomy" id="33987"/>
    <lineage>
        <taxon>Bacteria</taxon>
        <taxon>Bacillati</taxon>
        <taxon>Bacillota</taxon>
        <taxon>Bacilli</taxon>
        <taxon>Bacillales</taxon>
        <taxon>Bacillales Family XII. Incertae Sedis</taxon>
        <taxon>Exiguobacterium</taxon>
    </lineage>
</organism>
<dbReference type="OrthoDB" id="9784298at2"/>
<feature type="transmembrane region" description="Helical" evidence="1">
    <location>
        <begin position="145"/>
        <end position="166"/>
    </location>
</feature>
<evidence type="ECO:0000313" key="2">
    <source>
        <dbReference type="EMBL" id="STO08374.1"/>
    </source>
</evidence>
<dbReference type="InterPro" id="IPR007395">
    <property type="entry name" value="Zn_peptidase_2"/>
</dbReference>
<dbReference type="AlphaFoldDB" id="A0A377FUY1"/>
<dbReference type="STRING" id="1397694.GCA_000702585_02240"/>
<evidence type="ECO:0000256" key="1">
    <source>
        <dbReference type="SAM" id="Phobius"/>
    </source>
</evidence>
<reference evidence="2 3" key="1">
    <citation type="submission" date="2018-06" db="EMBL/GenBank/DDBJ databases">
        <authorList>
            <consortium name="Pathogen Informatics"/>
            <person name="Doyle S."/>
        </authorList>
    </citation>
    <scope>NUCLEOTIDE SEQUENCE [LARGE SCALE GENOMIC DNA]</scope>
    <source>
        <strain evidence="2 3">NCTC13163</strain>
    </source>
</reference>
<accession>A0A377FUY1</accession>
<dbReference type="PANTHER" id="PTHR36434">
    <property type="entry name" value="MEMBRANE PROTEASE YUGP-RELATED"/>
    <property type="match status" value="1"/>
</dbReference>
<proteinExistence type="predicted"/>
<evidence type="ECO:0000313" key="3">
    <source>
        <dbReference type="Proteomes" id="UP000254060"/>
    </source>
</evidence>
<dbReference type="RefSeq" id="WP_024370193.1">
    <property type="nucleotide sequence ID" value="NZ_UGGP01000001.1"/>
</dbReference>
<dbReference type="EMBL" id="UGGP01000001">
    <property type="protein sequence ID" value="STO08374.1"/>
    <property type="molecule type" value="Genomic_DNA"/>
</dbReference>
<feature type="transmembrane region" description="Helical" evidence="1">
    <location>
        <begin position="200"/>
        <end position="223"/>
    </location>
</feature>
<name>A0A377FUY1_9BACL</name>
<dbReference type="Proteomes" id="UP000254060">
    <property type="component" value="Unassembled WGS sequence"/>
</dbReference>
<gene>
    <name evidence="2" type="ORF">NCTC13163_01744</name>
</gene>
<keyword evidence="1" id="KW-0812">Transmembrane</keyword>
<keyword evidence="1" id="KW-1133">Transmembrane helix</keyword>
<dbReference type="Pfam" id="PF04298">
    <property type="entry name" value="Zn_peptidase_2"/>
    <property type="match status" value="1"/>
</dbReference>
<keyword evidence="1" id="KW-0472">Membrane</keyword>
<protein>
    <submittedName>
        <fullName evidence="2">Neutral zinc metallopeptidase</fullName>
    </submittedName>
</protein>
<dbReference type="PANTHER" id="PTHR36434:SF1">
    <property type="entry name" value="MEMBRANE PROTEASE YUGP-RELATED"/>
    <property type="match status" value="1"/>
</dbReference>